<evidence type="ECO:0000313" key="1">
    <source>
        <dbReference type="EMBL" id="OHX12598.1"/>
    </source>
</evidence>
<gene>
    <name evidence="2" type="ORF">BI344_01935</name>
    <name evidence="1" type="ORF">BI347_03070</name>
</gene>
<dbReference type="STRING" id="1903179.BI347_03070"/>
<organism evidence="1 3">
    <name type="scientific">Chromobacterium sphagni</name>
    <dbReference type="NCBI Taxonomy" id="1903179"/>
    <lineage>
        <taxon>Bacteria</taxon>
        <taxon>Pseudomonadati</taxon>
        <taxon>Pseudomonadota</taxon>
        <taxon>Betaproteobacteria</taxon>
        <taxon>Neisseriales</taxon>
        <taxon>Chromobacteriaceae</taxon>
        <taxon>Chromobacterium</taxon>
    </lineage>
</organism>
<evidence type="ECO:0000313" key="2">
    <source>
        <dbReference type="EMBL" id="OHX21317.1"/>
    </source>
</evidence>
<dbReference type="RefSeq" id="WP_071111274.1">
    <property type="nucleotide sequence ID" value="NZ_MKCS01000001.1"/>
</dbReference>
<dbReference type="EMBL" id="MKCS01000001">
    <property type="protein sequence ID" value="OHX12598.1"/>
    <property type="molecule type" value="Genomic_DNA"/>
</dbReference>
<dbReference type="Proteomes" id="UP000180280">
    <property type="component" value="Unassembled WGS sequence"/>
</dbReference>
<evidence type="ECO:0000313" key="3">
    <source>
        <dbReference type="Proteomes" id="UP000180088"/>
    </source>
</evidence>
<comment type="caution">
    <text evidence="1">The sequence shown here is derived from an EMBL/GenBank/DDBJ whole genome shotgun (WGS) entry which is preliminary data.</text>
</comment>
<protein>
    <submittedName>
        <fullName evidence="1">Uncharacterized protein</fullName>
    </submittedName>
</protein>
<keyword evidence="4" id="KW-1185">Reference proteome</keyword>
<accession>A0A1S1WZU9</accession>
<proteinExistence type="predicted"/>
<sequence>MSANTPDDWSRLVFAGLPEERQWKDWLLAGLNGGEKLSEWQQQALRQWREAWQQRAGAASWLELGRQCDDTWTEYARQCLLWQLQWAAGWRGQAYKLQQALQQARGDGDALLALNAASQEGRQLWDERMESLQQTLSELPPALAQCLRQWLTPPPADAPTA</sequence>
<dbReference type="OrthoDB" id="9131578at2"/>
<dbReference type="Proteomes" id="UP000180088">
    <property type="component" value="Unassembled WGS sequence"/>
</dbReference>
<reference evidence="3 4" key="1">
    <citation type="submission" date="2016-09" db="EMBL/GenBank/DDBJ databases">
        <title>Chromobacterium muskegensis sp. nov., an insecticidal bacterium isolated from Sphagnum bogs.</title>
        <authorList>
            <person name="Sparks M.E."/>
            <person name="Blackburn M.B."/>
            <person name="Gundersen-Rindal D.E."/>
            <person name="Mitchell A."/>
            <person name="Farrar R."/>
            <person name="Kuhar D."/>
        </authorList>
    </citation>
    <scope>NUCLEOTIDE SEQUENCE [LARGE SCALE GENOMIC DNA]</scope>
    <source>
        <strain evidence="2 4">14B-1</strain>
        <strain evidence="1 3">37-2</strain>
    </source>
</reference>
<name>A0A1S1WZU9_9NEIS</name>
<evidence type="ECO:0000313" key="4">
    <source>
        <dbReference type="Proteomes" id="UP000180280"/>
    </source>
</evidence>
<dbReference type="EMBL" id="MKCT01000001">
    <property type="protein sequence ID" value="OHX21317.1"/>
    <property type="molecule type" value="Genomic_DNA"/>
</dbReference>
<dbReference type="AlphaFoldDB" id="A0A1S1WZU9"/>